<evidence type="ECO:0000313" key="11">
    <source>
        <dbReference type="Proteomes" id="UP000037558"/>
    </source>
</evidence>
<keyword evidence="6 8" id="KW-1133">Transmembrane helix</keyword>
<comment type="similarity">
    <text evidence="2 8">Belongs to the binding-protein-dependent transport system permease family. CysTW subfamily.</text>
</comment>
<dbReference type="AlphaFoldDB" id="A0A0M0L7Y4"/>
<dbReference type="CDD" id="cd06261">
    <property type="entry name" value="TM_PBP2"/>
    <property type="match status" value="1"/>
</dbReference>
<evidence type="ECO:0000256" key="7">
    <source>
        <dbReference type="ARBA" id="ARBA00023136"/>
    </source>
</evidence>
<keyword evidence="3" id="KW-0813">Transport</keyword>
<dbReference type="Proteomes" id="UP000037558">
    <property type="component" value="Unassembled WGS sequence"/>
</dbReference>
<keyword evidence="5 8" id="KW-0812">Transmembrane</keyword>
<dbReference type="STRING" id="284581.AMD01_07570"/>
<evidence type="ECO:0000256" key="5">
    <source>
        <dbReference type="ARBA" id="ARBA00022692"/>
    </source>
</evidence>
<keyword evidence="11" id="KW-1185">Reference proteome</keyword>
<gene>
    <name evidence="10" type="ORF">AMD01_07570</name>
</gene>
<dbReference type="NCBIfam" id="TIGR00974">
    <property type="entry name" value="3a0107s02c"/>
    <property type="match status" value="1"/>
</dbReference>
<evidence type="ECO:0000256" key="8">
    <source>
        <dbReference type="RuleBase" id="RU363043"/>
    </source>
</evidence>
<keyword evidence="7 8" id="KW-0472">Membrane</keyword>
<dbReference type="OrthoDB" id="9807065at2"/>
<evidence type="ECO:0000259" key="9">
    <source>
        <dbReference type="PROSITE" id="PS50928"/>
    </source>
</evidence>
<dbReference type="Pfam" id="PF00528">
    <property type="entry name" value="BPD_transp_1"/>
    <property type="match status" value="1"/>
</dbReference>
<dbReference type="GO" id="GO:0035435">
    <property type="term" value="P:phosphate ion transmembrane transport"/>
    <property type="evidence" value="ECO:0007669"/>
    <property type="project" value="InterPro"/>
</dbReference>
<proteinExistence type="inferred from homology"/>
<feature type="transmembrane region" description="Helical" evidence="8">
    <location>
        <begin position="21"/>
        <end position="45"/>
    </location>
</feature>
<feature type="transmembrane region" description="Helical" evidence="8">
    <location>
        <begin position="268"/>
        <end position="288"/>
    </location>
</feature>
<comment type="caution">
    <text evidence="8">Lacks conserved residue(s) required for the propagation of feature annotation.</text>
</comment>
<dbReference type="PANTHER" id="PTHR43470:SF4">
    <property type="entry name" value="ABC TRANSPORTER PERMEASE PROTEIN YQGI-RELATED"/>
    <property type="match status" value="1"/>
</dbReference>
<evidence type="ECO:0000256" key="1">
    <source>
        <dbReference type="ARBA" id="ARBA00004651"/>
    </source>
</evidence>
<dbReference type="SUPFAM" id="SSF161098">
    <property type="entry name" value="MetI-like"/>
    <property type="match status" value="1"/>
</dbReference>
<evidence type="ECO:0000256" key="6">
    <source>
        <dbReference type="ARBA" id="ARBA00022989"/>
    </source>
</evidence>
<dbReference type="EMBL" id="LILC01000011">
    <property type="protein sequence ID" value="KOO46778.1"/>
    <property type="molecule type" value="Genomic_DNA"/>
</dbReference>
<dbReference type="InterPro" id="IPR000515">
    <property type="entry name" value="MetI-like"/>
</dbReference>
<evidence type="ECO:0000256" key="3">
    <source>
        <dbReference type="ARBA" id="ARBA00022448"/>
    </source>
</evidence>
<dbReference type="InterPro" id="IPR035906">
    <property type="entry name" value="MetI-like_sf"/>
</dbReference>
<sequence length="294" mass="31788">MKNSTSFSLSKHTSAKLLNRIGLGFIWLVALSLLVVIISLLYFILHKGLSGLSFKFLVDLPEDMDVGGGIGPFLFNSLYVLVLSLVFSIPIGLFGGIFLSEYAPDNRFTNLVRISVESLATVPSIVFGLFGFVLFVEYFDIGLTIVGASITLAFLNLPILTRITEEAVSAVPFELREASYALGGTQSRTILTVLLPAALNGIMTGISLVACRAFGESAIILLAGGSSSSGFMWDFNLLSQGGTLPVHLWYIQSEALVEDAKQIADRSAAVLIIVVLLISLLLRIPLFLQRSKHK</sequence>
<name>A0A0M0L7Y4_9BACI</name>
<feature type="transmembrane region" description="Helical" evidence="8">
    <location>
        <begin position="141"/>
        <end position="160"/>
    </location>
</feature>
<dbReference type="PATRIC" id="fig|284581.3.peg.3562"/>
<feature type="transmembrane region" description="Helical" evidence="8">
    <location>
        <begin position="111"/>
        <end position="135"/>
    </location>
</feature>
<dbReference type="Gene3D" id="1.10.3720.10">
    <property type="entry name" value="MetI-like"/>
    <property type="match status" value="1"/>
</dbReference>
<dbReference type="RefSeq" id="WP_053400784.1">
    <property type="nucleotide sequence ID" value="NZ_LILC01000011.1"/>
</dbReference>
<evidence type="ECO:0000313" key="10">
    <source>
        <dbReference type="EMBL" id="KOO46778.1"/>
    </source>
</evidence>
<feature type="transmembrane region" description="Helical" evidence="8">
    <location>
        <begin position="78"/>
        <end position="99"/>
    </location>
</feature>
<protein>
    <recommendedName>
        <fullName evidence="8">Phosphate transport system permease protein PstA</fullName>
    </recommendedName>
</protein>
<keyword evidence="4 8" id="KW-1003">Cell membrane</keyword>
<accession>A0A0M0L7Y4</accession>
<dbReference type="GO" id="GO:0005886">
    <property type="term" value="C:plasma membrane"/>
    <property type="evidence" value="ECO:0007669"/>
    <property type="project" value="UniProtKB-SubCell"/>
</dbReference>
<dbReference type="InterPro" id="IPR005672">
    <property type="entry name" value="Phosphate_PstA"/>
</dbReference>
<reference evidence="11" key="1">
    <citation type="submission" date="2015-08" db="EMBL/GenBank/DDBJ databases">
        <title>Fjat-14210 dsm16467.</title>
        <authorList>
            <person name="Liu B."/>
            <person name="Wang J."/>
            <person name="Zhu Y."/>
            <person name="Liu G."/>
            <person name="Chen Q."/>
            <person name="Chen Z."/>
            <person name="Lan J."/>
            <person name="Che J."/>
            <person name="Ge C."/>
            <person name="Shi H."/>
            <person name="Pan Z."/>
            <person name="Liu X."/>
        </authorList>
    </citation>
    <scope>NUCLEOTIDE SEQUENCE [LARGE SCALE GENOMIC DNA]</scope>
    <source>
        <strain evidence="11">DSM 16467</strain>
    </source>
</reference>
<dbReference type="GO" id="GO:0005315">
    <property type="term" value="F:phosphate transmembrane transporter activity"/>
    <property type="evidence" value="ECO:0007669"/>
    <property type="project" value="InterPro"/>
</dbReference>
<comment type="caution">
    <text evidence="10">The sequence shown here is derived from an EMBL/GenBank/DDBJ whole genome shotgun (WGS) entry which is preliminary data.</text>
</comment>
<dbReference type="PROSITE" id="PS50928">
    <property type="entry name" value="ABC_TM1"/>
    <property type="match status" value="1"/>
</dbReference>
<comment type="subcellular location">
    <subcellularLocation>
        <location evidence="1 8">Cell membrane</location>
        <topology evidence="1 8">Multi-pass membrane protein</topology>
    </subcellularLocation>
</comment>
<dbReference type="PANTHER" id="PTHR43470">
    <property type="entry name" value="PHOSPHATE TRANSPORT SYSTEM PERMEASE PROTEIN PSTA-RELATED"/>
    <property type="match status" value="1"/>
</dbReference>
<feature type="domain" description="ABC transmembrane type-1" evidence="9">
    <location>
        <begin position="74"/>
        <end position="282"/>
    </location>
</feature>
<evidence type="ECO:0000256" key="4">
    <source>
        <dbReference type="ARBA" id="ARBA00022475"/>
    </source>
</evidence>
<evidence type="ECO:0000256" key="2">
    <source>
        <dbReference type="ARBA" id="ARBA00007069"/>
    </source>
</evidence>
<organism evidence="10 11">
    <name type="scientific">Priestia koreensis</name>
    <dbReference type="NCBI Taxonomy" id="284581"/>
    <lineage>
        <taxon>Bacteria</taxon>
        <taxon>Bacillati</taxon>
        <taxon>Bacillota</taxon>
        <taxon>Bacilli</taxon>
        <taxon>Bacillales</taxon>
        <taxon>Bacillaceae</taxon>
        <taxon>Priestia</taxon>
    </lineage>
</organism>